<evidence type="ECO:0000313" key="4">
    <source>
        <dbReference type="Proteomes" id="UP000011910"/>
    </source>
</evidence>
<feature type="domain" description="Fe/B12 periplasmic-binding" evidence="2">
    <location>
        <begin position="25"/>
        <end position="267"/>
    </location>
</feature>
<evidence type="ECO:0000313" key="3">
    <source>
        <dbReference type="EMBL" id="EMR00798.1"/>
    </source>
</evidence>
<dbReference type="OrthoDB" id="9816357at2"/>
<dbReference type="NCBIfam" id="NF038402">
    <property type="entry name" value="TroA_like"/>
    <property type="match status" value="1"/>
</dbReference>
<keyword evidence="4" id="KW-1185">Reference proteome</keyword>
<comment type="caution">
    <text evidence="3">The sequence shown here is derived from an EMBL/GenBank/DDBJ whole genome shotgun (WGS) entry which is preliminary data.</text>
</comment>
<dbReference type="eggNOG" id="COG0614">
    <property type="taxonomic scope" value="Bacteria"/>
</dbReference>
<dbReference type="PANTHER" id="PTHR30535">
    <property type="entry name" value="VITAMIN B12-BINDING PROTEIN"/>
    <property type="match status" value="1"/>
</dbReference>
<dbReference type="InterPro" id="IPR054828">
    <property type="entry name" value="Vit_B12_bind_prot"/>
</dbReference>
<dbReference type="SUPFAM" id="SSF53807">
    <property type="entry name" value="Helical backbone' metal receptor"/>
    <property type="match status" value="1"/>
</dbReference>
<reference evidence="3 4" key="1">
    <citation type="journal article" date="2013" name="Genome Announc.">
        <title>Draft Genome Sequence of Cesiribacter andamanensis Strain AMV16T, Isolated from a Soil Sample from a Mud Volcano in the Andaman Islands, India.</title>
        <authorList>
            <person name="Shivaji S."/>
            <person name="Ara S."/>
            <person name="Begum Z."/>
            <person name="Srinivas T.N."/>
            <person name="Singh A."/>
            <person name="Kumar Pinnaka A."/>
        </authorList>
    </citation>
    <scope>NUCLEOTIDE SEQUENCE [LARGE SCALE GENOMIC DNA]</scope>
    <source>
        <strain evidence="3 4">AMV16</strain>
    </source>
</reference>
<dbReference type="InterPro" id="IPR050902">
    <property type="entry name" value="ABC_Transporter_SBP"/>
</dbReference>
<dbReference type="Pfam" id="PF01497">
    <property type="entry name" value="Peripla_BP_2"/>
    <property type="match status" value="1"/>
</dbReference>
<evidence type="ECO:0000259" key="2">
    <source>
        <dbReference type="PROSITE" id="PS50983"/>
    </source>
</evidence>
<name>M7MWL6_9BACT</name>
<organism evidence="3 4">
    <name type="scientific">Cesiribacter andamanensis AMV16</name>
    <dbReference type="NCBI Taxonomy" id="1279009"/>
    <lineage>
        <taxon>Bacteria</taxon>
        <taxon>Pseudomonadati</taxon>
        <taxon>Bacteroidota</taxon>
        <taxon>Cytophagia</taxon>
        <taxon>Cytophagales</taxon>
        <taxon>Cesiribacteraceae</taxon>
        <taxon>Cesiribacter</taxon>
    </lineage>
</organism>
<dbReference type="PROSITE" id="PS50983">
    <property type="entry name" value="FE_B12_PBP"/>
    <property type="match status" value="1"/>
</dbReference>
<protein>
    <submittedName>
        <fullName evidence="3">Vitamin B12-binding protein</fullName>
    </submittedName>
</protein>
<dbReference type="InterPro" id="IPR002491">
    <property type="entry name" value="ABC_transptr_periplasmic_BD"/>
</dbReference>
<dbReference type="Proteomes" id="UP000011910">
    <property type="component" value="Unassembled WGS sequence"/>
</dbReference>
<evidence type="ECO:0000256" key="1">
    <source>
        <dbReference type="ARBA" id="ARBA00022729"/>
    </source>
</evidence>
<dbReference type="AlphaFoldDB" id="M7MWL6"/>
<dbReference type="RefSeq" id="WP_009197458.1">
    <property type="nucleotide sequence ID" value="NZ_AODQ01000186.1"/>
</dbReference>
<dbReference type="EMBL" id="AODQ01000186">
    <property type="protein sequence ID" value="EMR00798.1"/>
    <property type="molecule type" value="Genomic_DNA"/>
</dbReference>
<accession>M7MWL6</accession>
<sequence length="267" mass="30633">MEAKNHRSVTDQMGREIRLPWPPRRIISLVPSQTELLYHLGLEEQVVGITKFCVHPPHWRKQKTLVGGTKTLHPELIRQLQPDLIIGNKEENEQQAIESLATEFPVWMSDIACLEDALEMMRRVGEITGRAEASEKLVSEVIRAFAALPAMESRSALYLIWRKPWMGVGHSTFIHQMLTLIGLRNVLEDQARYPELSEAELQRLNPEVVLLSSEPYPFQEKHLAELQALLPQSRLLLVDGELFSWYGSRLLQAPAYFKELQQELLGK</sequence>
<dbReference type="STRING" id="1279009.ADICEAN_04083"/>
<proteinExistence type="predicted"/>
<dbReference type="PANTHER" id="PTHR30535:SF35">
    <property type="entry name" value="PERIPLASMIC BINDING PROTEIN"/>
    <property type="match status" value="1"/>
</dbReference>
<dbReference type="Gene3D" id="3.40.50.1980">
    <property type="entry name" value="Nitrogenase molybdenum iron protein domain"/>
    <property type="match status" value="2"/>
</dbReference>
<gene>
    <name evidence="3" type="primary">btuF</name>
    <name evidence="3" type="ORF">ADICEAN_04083</name>
</gene>
<keyword evidence="1" id="KW-0732">Signal</keyword>